<name>A0A9N9Q885_9HELO</name>
<dbReference type="PANTHER" id="PTHR33365:SF7">
    <property type="entry name" value="TAT PATHWAY SIGNAL SEQUENCE"/>
    <property type="match status" value="1"/>
</dbReference>
<protein>
    <recommendedName>
        <fullName evidence="5">Tat pathway signal sequence</fullName>
    </recommendedName>
</protein>
<dbReference type="InterPro" id="IPR021765">
    <property type="entry name" value="UstYa-like"/>
</dbReference>
<sequence>MTGQNQYHKVESEELLEYRGSHESDDAYDRFTAPKRGLIRHAISYTALILCNIAMLGLWLHARQSHLVEDDQCVRPKFTWSGPRDAGATKYERAHMTRPLDDNPFVGGPRPEHDEAWGKLVEPMIIKLTPEEYENANLGVETIGFADGSGYLGELAVYHELHCVKRIRRHLHLKHYYPDLSDNDYRIEGIHIEHCLEYLREAAMCHGDPTVATMFWRDALPTSRAHSDHECVNWDSLDSWARSRSVLVTKLVVEELNQTHRYDWIRTPQGKTVWREQPELIVEHP</sequence>
<keyword evidence="2" id="KW-0472">Membrane</keyword>
<reference evidence="3" key="1">
    <citation type="submission" date="2021-07" db="EMBL/GenBank/DDBJ databases">
        <authorList>
            <person name="Durling M."/>
        </authorList>
    </citation>
    <scope>NUCLEOTIDE SEQUENCE</scope>
</reference>
<evidence type="ECO:0000313" key="4">
    <source>
        <dbReference type="Proteomes" id="UP000701801"/>
    </source>
</evidence>
<dbReference type="Proteomes" id="UP000701801">
    <property type="component" value="Unassembled WGS sequence"/>
</dbReference>
<gene>
    <name evidence="3" type="ORF">HYALB_00008357</name>
</gene>
<dbReference type="PANTHER" id="PTHR33365">
    <property type="entry name" value="YALI0B05434P"/>
    <property type="match status" value="1"/>
</dbReference>
<organism evidence="3 4">
    <name type="scientific">Hymenoscyphus albidus</name>
    <dbReference type="NCBI Taxonomy" id="595503"/>
    <lineage>
        <taxon>Eukaryota</taxon>
        <taxon>Fungi</taxon>
        <taxon>Dikarya</taxon>
        <taxon>Ascomycota</taxon>
        <taxon>Pezizomycotina</taxon>
        <taxon>Leotiomycetes</taxon>
        <taxon>Helotiales</taxon>
        <taxon>Helotiaceae</taxon>
        <taxon>Hymenoscyphus</taxon>
    </lineage>
</organism>
<evidence type="ECO:0008006" key="5">
    <source>
        <dbReference type="Google" id="ProtNLM"/>
    </source>
</evidence>
<dbReference type="Pfam" id="PF11807">
    <property type="entry name" value="UstYa"/>
    <property type="match status" value="1"/>
</dbReference>
<evidence type="ECO:0000256" key="1">
    <source>
        <dbReference type="ARBA" id="ARBA00035112"/>
    </source>
</evidence>
<feature type="transmembrane region" description="Helical" evidence="2">
    <location>
        <begin position="42"/>
        <end position="62"/>
    </location>
</feature>
<keyword evidence="2" id="KW-0812">Transmembrane</keyword>
<comment type="similarity">
    <text evidence="1">Belongs to the ustYa family.</text>
</comment>
<dbReference type="OrthoDB" id="3687641at2759"/>
<dbReference type="GO" id="GO:0043386">
    <property type="term" value="P:mycotoxin biosynthetic process"/>
    <property type="evidence" value="ECO:0007669"/>
    <property type="project" value="InterPro"/>
</dbReference>
<dbReference type="EMBL" id="CAJVRM010000225">
    <property type="protein sequence ID" value="CAG8977581.1"/>
    <property type="molecule type" value="Genomic_DNA"/>
</dbReference>
<keyword evidence="4" id="KW-1185">Reference proteome</keyword>
<proteinExistence type="inferred from homology"/>
<accession>A0A9N9Q885</accession>
<keyword evidence="2" id="KW-1133">Transmembrane helix</keyword>
<dbReference type="AlphaFoldDB" id="A0A9N9Q885"/>
<comment type="caution">
    <text evidence="3">The sequence shown here is derived from an EMBL/GenBank/DDBJ whole genome shotgun (WGS) entry which is preliminary data.</text>
</comment>
<evidence type="ECO:0000256" key="2">
    <source>
        <dbReference type="SAM" id="Phobius"/>
    </source>
</evidence>
<evidence type="ECO:0000313" key="3">
    <source>
        <dbReference type="EMBL" id="CAG8977581.1"/>
    </source>
</evidence>